<dbReference type="Proteomes" id="UP001237737">
    <property type="component" value="Unassembled WGS sequence"/>
</dbReference>
<dbReference type="SUPFAM" id="SSF54523">
    <property type="entry name" value="Pili subunits"/>
    <property type="match status" value="1"/>
</dbReference>
<proteinExistence type="predicted"/>
<organism evidence="1 2">
    <name type="scientific">Luteibacter jiangsuensis</name>
    <dbReference type="NCBI Taxonomy" id="637577"/>
    <lineage>
        <taxon>Bacteria</taxon>
        <taxon>Pseudomonadati</taxon>
        <taxon>Pseudomonadota</taxon>
        <taxon>Gammaproteobacteria</taxon>
        <taxon>Lysobacterales</taxon>
        <taxon>Rhodanobacteraceae</taxon>
        <taxon>Luteibacter</taxon>
    </lineage>
</organism>
<sequence>MKRQVGFSLMETLAALALLALLLLGVTAALQTMTQSTRAGMAVTERLDQVRAAQMYVRRALSTALAYPWALRADKHPIVVRGTAGEVTFVAPGPGYLAKSGLQLQRLALVGRDRDLKLQAEFAPLASRDAAQVVPSQPEVLVDHVSSGRFVYSGVDDEGNPVPWRDTWPYGDRLPSMIGLELTLAGGVKWPTIAVPLRMDPAAVDAREAMARLTSMDGTR</sequence>
<accession>A0ABT9SX24</accession>
<gene>
    <name evidence="1" type="ORF">J2T07_000676</name>
</gene>
<reference evidence="1 2" key="1">
    <citation type="submission" date="2023-07" db="EMBL/GenBank/DDBJ databases">
        <title>Sorghum-associated microbial communities from plants grown in Nebraska, USA.</title>
        <authorList>
            <person name="Schachtman D."/>
        </authorList>
    </citation>
    <scope>NUCLEOTIDE SEQUENCE [LARGE SCALE GENOMIC DNA]</scope>
    <source>
        <strain evidence="1 2">CC60</strain>
    </source>
</reference>
<protein>
    <submittedName>
        <fullName evidence="1">General secretion pathway protein J</fullName>
    </submittedName>
</protein>
<dbReference type="EMBL" id="JAUSSK010000001">
    <property type="protein sequence ID" value="MDQ0008517.1"/>
    <property type="molecule type" value="Genomic_DNA"/>
</dbReference>
<evidence type="ECO:0000313" key="2">
    <source>
        <dbReference type="Proteomes" id="UP001237737"/>
    </source>
</evidence>
<dbReference type="RefSeq" id="WP_306847258.1">
    <property type="nucleotide sequence ID" value="NZ_JAUSSK010000001.1"/>
</dbReference>
<keyword evidence="2" id="KW-1185">Reference proteome</keyword>
<name>A0ABT9SX24_9GAMM</name>
<dbReference type="InterPro" id="IPR045584">
    <property type="entry name" value="Pilin-like"/>
</dbReference>
<comment type="caution">
    <text evidence="1">The sequence shown here is derived from an EMBL/GenBank/DDBJ whole genome shotgun (WGS) entry which is preliminary data.</text>
</comment>
<evidence type="ECO:0000313" key="1">
    <source>
        <dbReference type="EMBL" id="MDQ0008517.1"/>
    </source>
</evidence>